<feature type="transmembrane region" description="Helical" evidence="1">
    <location>
        <begin position="56"/>
        <end position="77"/>
    </location>
</feature>
<organism evidence="2 3">
    <name type="scientific">Pollutimonas subterranea</name>
    <dbReference type="NCBI Taxonomy" id="2045210"/>
    <lineage>
        <taxon>Bacteria</taxon>
        <taxon>Pseudomonadati</taxon>
        <taxon>Pseudomonadota</taxon>
        <taxon>Betaproteobacteria</taxon>
        <taxon>Burkholderiales</taxon>
        <taxon>Alcaligenaceae</taxon>
        <taxon>Pollutimonas</taxon>
    </lineage>
</organism>
<feature type="transmembrane region" description="Helical" evidence="1">
    <location>
        <begin position="18"/>
        <end position="36"/>
    </location>
</feature>
<dbReference type="RefSeq" id="WP_102073979.1">
    <property type="nucleotide sequence ID" value="NZ_PDNW01000008.1"/>
</dbReference>
<keyword evidence="1" id="KW-0812">Transmembrane</keyword>
<proteinExistence type="predicted"/>
<reference evidence="2 3" key="1">
    <citation type="submission" date="2017-10" db="EMBL/GenBank/DDBJ databases">
        <title>Two draft genome sequences of Pusillimonas sp. strains isolated from a nitrate- and radionuclide-contaminated groundwater in Russia.</title>
        <authorList>
            <person name="Grouzdev D.S."/>
            <person name="Tourova T.P."/>
            <person name="Goeva M.A."/>
            <person name="Babich T.L."/>
            <person name="Sokolova D.S."/>
            <person name="Abdullin R."/>
            <person name="Poltaraus A.B."/>
            <person name="Toshchakov S.V."/>
            <person name="Nazina T.N."/>
        </authorList>
    </citation>
    <scope>NUCLEOTIDE SEQUENCE [LARGE SCALE GENOMIC DNA]</scope>
    <source>
        <strain evidence="2 3">JR1/69-3-13</strain>
    </source>
</reference>
<sequence length="105" mass="11440">MTQPTETLERRERLIARLLWNGTWLASSIIAAGLILDFLHRIDVALFPNLAGSQVAAAGIALFILLPIARVVLMLAIFLHERDYAYTAISALVLVIIGIGFAIGL</sequence>
<keyword evidence="1" id="KW-1133">Transmembrane helix</keyword>
<gene>
    <name evidence="2" type="ORF">CR159_10855</name>
</gene>
<keyword evidence="3" id="KW-1185">Reference proteome</keyword>
<dbReference type="AlphaFoldDB" id="A0A2N4U434"/>
<keyword evidence="1" id="KW-0472">Membrane</keyword>
<accession>A0A2N4U434</accession>
<feature type="transmembrane region" description="Helical" evidence="1">
    <location>
        <begin position="84"/>
        <end position="103"/>
    </location>
</feature>
<evidence type="ECO:0000313" key="3">
    <source>
        <dbReference type="Proteomes" id="UP000234190"/>
    </source>
</evidence>
<evidence type="ECO:0000256" key="1">
    <source>
        <dbReference type="SAM" id="Phobius"/>
    </source>
</evidence>
<evidence type="ECO:0000313" key="2">
    <source>
        <dbReference type="EMBL" id="PLC49785.1"/>
    </source>
</evidence>
<dbReference type="Pfam" id="PF07843">
    <property type="entry name" value="DUF1634"/>
    <property type="match status" value="1"/>
</dbReference>
<dbReference type="OrthoDB" id="9106625at2"/>
<comment type="caution">
    <text evidence="2">The sequence shown here is derived from an EMBL/GenBank/DDBJ whole genome shotgun (WGS) entry which is preliminary data.</text>
</comment>
<name>A0A2N4U434_9BURK</name>
<evidence type="ECO:0008006" key="4">
    <source>
        <dbReference type="Google" id="ProtNLM"/>
    </source>
</evidence>
<dbReference type="EMBL" id="PDNW01000008">
    <property type="protein sequence ID" value="PLC49785.1"/>
    <property type="molecule type" value="Genomic_DNA"/>
</dbReference>
<dbReference type="Proteomes" id="UP000234190">
    <property type="component" value="Unassembled WGS sequence"/>
</dbReference>
<dbReference type="InterPro" id="IPR012861">
    <property type="entry name" value="DUF1634"/>
</dbReference>
<protein>
    <recommendedName>
        <fullName evidence="4">DUF1634 domain-containing protein</fullName>
    </recommendedName>
</protein>